<dbReference type="SUPFAM" id="SSF52743">
    <property type="entry name" value="Subtilisin-like"/>
    <property type="match status" value="1"/>
</dbReference>
<comment type="similarity">
    <text evidence="1 6 7">Belongs to the peptidase S8 family.</text>
</comment>
<dbReference type="Proteomes" id="UP000198403">
    <property type="component" value="Unassembled WGS sequence"/>
</dbReference>
<evidence type="ECO:0000256" key="7">
    <source>
        <dbReference type="RuleBase" id="RU003355"/>
    </source>
</evidence>
<feature type="active site" description="Charge relay system" evidence="5 6">
    <location>
        <position position="416"/>
    </location>
</feature>
<dbReference type="PROSITE" id="PS00138">
    <property type="entry name" value="SUBTILASE_SER"/>
    <property type="match status" value="1"/>
</dbReference>
<keyword evidence="4 6" id="KW-0720">Serine protease</keyword>
<dbReference type="InterPro" id="IPR023827">
    <property type="entry name" value="Peptidase_S8_Asp-AS"/>
</dbReference>
<evidence type="ECO:0000256" key="3">
    <source>
        <dbReference type="ARBA" id="ARBA00022801"/>
    </source>
</evidence>
<dbReference type="PANTHER" id="PTHR43806:SF11">
    <property type="entry name" value="CEREVISIN-RELATED"/>
    <property type="match status" value="1"/>
</dbReference>
<evidence type="ECO:0000256" key="6">
    <source>
        <dbReference type="PROSITE-ProRule" id="PRU01240"/>
    </source>
</evidence>
<protein>
    <submittedName>
        <fullName evidence="11">Serine protease AprX</fullName>
    </submittedName>
</protein>
<accession>A0A238YJZ2</accession>
<dbReference type="Gene3D" id="3.40.50.200">
    <property type="entry name" value="Peptidase S8/S53 domain"/>
    <property type="match status" value="1"/>
</dbReference>
<feature type="region of interest" description="Disordered" evidence="8">
    <location>
        <begin position="197"/>
        <end position="224"/>
    </location>
</feature>
<name>A0A238YJZ2_9ACTN</name>
<evidence type="ECO:0000256" key="8">
    <source>
        <dbReference type="SAM" id="MobiDB-lite"/>
    </source>
</evidence>
<keyword evidence="3 6" id="KW-0378">Hydrolase</keyword>
<feature type="active site" description="Charge relay system" evidence="5 6">
    <location>
        <position position="204"/>
    </location>
</feature>
<evidence type="ECO:0000256" key="2">
    <source>
        <dbReference type="ARBA" id="ARBA00022670"/>
    </source>
</evidence>
<evidence type="ECO:0000259" key="10">
    <source>
        <dbReference type="Pfam" id="PF00082"/>
    </source>
</evidence>
<feature type="signal peptide" evidence="9">
    <location>
        <begin position="1"/>
        <end position="28"/>
    </location>
</feature>
<dbReference type="InterPro" id="IPR050131">
    <property type="entry name" value="Peptidase_S8_subtilisin-like"/>
</dbReference>
<evidence type="ECO:0000256" key="1">
    <source>
        <dbReference type="ARBA" id="ARBA00011073"/>
    </source>
</evidence>
<evidence type="ECO:0000256" key="5">
    <source>
        <dbReference type="PIRSR" id="PIRSR615500-1"/>
    </source>
</evidence>
<dbReference type="GO" id="GO:0004252">
    <property type="term" value="F:serine-type endopeptidase activity"/>
    <property type="evidence" value="ECO:0007669"/>
    <property type="project" value="UniProtKB-UniRule"/>
</dbReference>
<feature type="domain" description="Peptidase S8/S53" evidence="10">
    <location>
        <begin position="140"/>
        <end position="454"/>
    </location>
</feature>
<evidence type="ECO:0000256" key="9">
    <source>
        <dbReference type="SAM" id="SignalP"/>
    </source>
</evidence>
<organism evidence="11 12">
    <name type="scientific">Blastococcus mobilis</name>
    <dbReference type="NCBI Taxonomy" id="1938746"/>
    <lineage>
        <taxon>Bacteria</taxon>
        <taxon>Bacillati</taxon>
        <taxon>Actinomycetota</taxon>
        <taxon>Actinomycetes</taxon>
        <taxon>Geodermatophilales</taxon>
        <taxon>Geodermatophilaceae</taxon>
        <taxon>Blastococcus</taxon>
    </lineage>
</organism>
<dbReference type="PANTHER" id="PTHR43806">
    <property type="entry name" value="PEPTIDASE S8"/>
    <property type="match status" value="1"/>
</dbReference>
<keyword evidence="9" id="KW-0732">Signal</keyword>
<dbReference type="GO" id="GO:0006508">
    <property type="term" value="P:proteolysis"/>
    <property type="evidence" value="ECO:0007669"/>
    <property type="project" value="UniProtKB-KW"/>
</dbReference>
<evidence type="ECO:0000256" key="4">
    <source>
        <dbReference type="ARBA" id="ARBA00022825"/>
    </source>
</evidence>
<gene>
    <name evidence="11" type="ORF">SAMN06272737_120101</name>
</gene>
<keyword evidence="12" id="KW-1185">Reference proteome</keyword>
<dbReference type="Pfam" id="PF00082">
    <property type="entry name" value="Peptidase_S8"/>
    <property type="match status" value="1"/>
</dbReference>
<dbReference type="AlphaFoldDB" id="A0A238YJZ2"/>
<evidence type="ECO:0000313" key="11">
    <source>
        <dbReference type="EMBL" id="SNR71495.1"/>
    </source>
</evidence>
<feature type="chain" id="PRO_5012240981" evidence="9">
    <location>
        <begin position="29"/>
        <end position="504"/>
    </location>
</feature>
<proteinExistence type="inferred from homology"/>
<evidence type="ECO:0000313" key="12">
    <source>
        <dbReference type="Proteomes" id="UP000198403"/>
    </source>
</evidence>
<dbReference type="PRINTS" id="PR00723">
    <property type="entry name" value="SUBTILISIN"/>
</dbReference>
<keyword evidence="2 6" id="KW-0645">Protease</keyword>
<dbReference type="OrthoDB" id="614750at2"/>
<dbReference type="PROSITE" id="PS51892">
    <property type="entry name" value="SUBTILASE"/>
    <property type="match status" value="1"/>
</dbReference>
<feature type="active site" description="Charge relay system" evidence="5 6">
    <location>
        <position position="149"/>
    </location>
</feature>
<dbReference type="InterPro" id="IPR022398">
    <property type="entry name" value="Peptidase_S8_His-AS"/>
</dbReference>
<reference evidence="11 12" key="1">
    <citation type="submission" date="2017-06" db="EMBL/GenBank/DDBJ databases">
        <authorList>
            <person name="Kim H.J."/>
            <person name="Triplett B.A."/>
        </authorList>
    </citation>
    <scope>NUCLEOTIDE SEQUENCE [LARGE SCALE GENOMIC DNA]</scope>
    <source>
        <strain evidence="11 12">DSM 44272</strain>
    </source>
</reference>
<dbReference type="PROSITE" id="PS00136">
    <property type="entry name" value="SUBTILASE_ASP"/>
    <property type="match status" value="1"/>
</dbReference>
<dbReference type="RefSeq" id="WP_089337799.1">
    <property type="nucleotide sequence ID" value="NZ_FZNO01000020.1"/>
</dbReference>
<dbReference type="InterPro" id="IPR015500">
    <property type="entry name" value="Peptidase_S8_subtilisin-rel"/>
</dbReference>
<dbReference type="InterPro" id="IPR000209">
    <property type="entry name" value="Peptidase_S8/S53_dom"/>
</dbReference>
<dbReference type="PROSITE" id="PS00137">
    <property type="entry name" value="SUBTILASE_HIS"/>
    <property type="match status" value="1"/>
</dbReference>
<dbReference type="InterPro" id="IPR036852">
    <property type="entry name" value="Peptidase_S8/S53_dom_sf"/>
</dbReference>
<sequence length="504" mass="50257">MNRSLRRVLAVGGLSVVTAGLLAAPAQAAPSAAPVQDFLADQLSTLTGDTTVLVHGTDIAAARAAVDATGMRVVTEFERIGVVVASGTAAQIEAAGAEPGVTYLEGNTPIEFTQETSNTATRGAEAAATLTGANGQALDGSGVSVAVIDSGIDPTHPYFRNPDGSSAVVANLKSVCLIESGAGPDCVLRVPGSLDTDTTSAGGHGTHVSGIVGGRPTTLTDGGELTGAAPGASIVSISTGAVLLIVGADSALNWVLENHDAPCGAGVSAAVCPPIKVTNNSYGPSGGGEFDPKSATVKLQRALAAEGIVTVWAAGNDGGDGSESLTNSPGQDPTGGILSVASYYDQDTGTRDGVVSDYSSRGAESDPSTWPDLSAPGENITSSCRLTMPICSTGLDPRNGPGLTDLGTFNTISGTSMAAPHIAGIVAQLFQADPTATPAEIEAALKGTTHRYTDGAAYTTVGGYATSFDKGTGLVDVVAAVEKLRGGTTAKLTRPKPGKDKPRG</sequence>
<dbReference type="InterPro" id="IPR023828">
    <property type="entry name" value="Peptidase_S8_Ser-AS"/>
</dbReference>
<feature type="region of interest" description="Disordered" evidence="8">
    <location>
        <begin position="319"/>
        <end position="378"/>
    </location>
</feature>
<dbReference type="EMBL" id="FZNO01000020">
    <property type="protein sequence ID" value="SNR71495.1"/>
    <property type="molecule type" value="Genomic_DNA"/>
</dbReference>